<organism evidence="3 4">
    <name type="scientific">Massilia aurea</name>
    <dbReference type="NCBI Taxonomy" id="373040"/>
    <lineage>
        <taxon>Bacteria</taxon>
        <taxon>Pseudomonadati</taxon>
        <taxon>Pseudomonadota</taxon>
        <taxon>Betaproteobacteria</taxon>
        <taxon>Burkholderiales</taxon>
        <taxon>Oxalobacteraceae</taxon>
        <taxon>Telluria group</taxon>
        <taxon>Massilia</taxon>
    </lineage>
</organism>
<dbReference type="InterPro" id="IPR004564">
    <property type="entry name" value="OM_lipoprot_carrier_LolA-like"/>
</dbReference>
<name>A0A422QKB6_9BURK</name>
<keyword evidence="4" id="KW-1185">Reference proteome</keyword>
<dbReference type="Gene3D" id="2.50.20.10">
    <property type="entry name" value="Lipoprotein localisation LolA/LolB/LppX"/>
    <property type="match status" value="1"/>
</dbReference>
<dbReference type="Pfam" id="PF19574">
    <property type="entry name" value="LolA_3"/>
    <property type="match status" value="1"/>
</dbReference>
<dbReference type="RefSeq" id="WP_123069881.1">
    <property type="nucleotide sequence ID" value="NZ_JSAB01000117.1"/>
</dbReference>
<reference evidence="3" key="1">
    <citation type="submission" date="2014-10" db="EMBL/GenBank/DDBJ databases">
        <title>Massilia sp. genome.</title>
        <authorList>
            <person name="Xu B."/>
            <person name="Dai L."/>
            <person name="Huang Z."/>
        </authorList>
    </citation>
    <scope>NUCLEOTIDE SEQUENCE [LARGE SCALE GENOMIC DNA]</scope>
    <source>
        <strain evidence="3">CFS-1</strain>
    </source>
</reference>
<dbReference type="SUPFAM" id="SSF89392">
    <property type="entry name" value="Prokaryotic lipoproteins and lipoprotein localization factors"/>
    <property type="match status" value="1"/>
</dbReference>
<feature type="signal peptide" evidence="2">
    <location>
        <begin position="1"/>
        <end position="21"/>
    </location>
</feature>
<comment type="caution">
    <text evidence="3">The sequence shown here is derived from an EMBL/GenBank/DDBJ whole genome shotgun (WGS) entry which is preliminary data.</text>
</comment>
<evidence type="ECO:0000256" key="1">
    <source>
        <dbReference type="ARBA" id="ARBA00022729"/>
    </source>
</evidence>
<evidence type="ECO:0000256" key="2">
    <source>
        <dbReference type="SAM" id="SignalP"/>
    </source>
</evidence>
<protein>
    <submittedName>
        <fullName evidence="3">Membrane protein</fullName>
    </submittedName>
</protein>
<dbReference type="OrthoDB" id="7025041at2"/>
<dbReference type="CDD" id="cd16325">
    <property type="entry name" value="LolA"/>
    <property type="match status" value="1"/>
</dbReference>
<evidence type="ECO:0000313" key="4">
    <source>
        <dbReference type="Proteomes" id="UP000283254"/>
    </source>
</evidence>
<sequence>MKHILAIAALVFGAGASAAQAAAPVAQIQAMLAKPEQLCGRFDQTKRLAGMKKPLLSNGRFCVVAGKGVLWRTLKPFPNTLRLKRDEIVHLQGERIAMRLDASQEPTVRMINGVLFSLLGGDLGQLDSLFEVDGGVSGDAWKVALKARNAALARAVGAIALEGGAYVRSIQMVEESGDRTEIVFSDIKTGPGAVLPEEAAQL</sequence>
<evidence type="ECO:0000313" key="3">
    <source>
        <dbReference type="EMBL" id="RNF30434.1"/>
    </source>
</evidence>
<dbReference type="InterPro" id="IPR029046">
    <property type="entry name" value="LolA/LolB/LppX"/>
</dbReference>
<dbReference type="Proteomes" id="UP000283254">
    <property type="component" value="Unassembled WGS sequence"/>
</dbReference>
<proteinExistence type="predicted"/>
<keyword evidence="1 2" id="KW-0732">Signal</keyword>
<gene>
    <name evidence="3" type="ORF">NM04_12645</name>
</gene>
<dbReference type="AlphaFoldDB" id="A0A422QKB6"/>
<dbReference type="EMBL" id="JSAB01000117">
    <property type="protein sequence ID" value="RNF30434.1"/>
    <property type="molecule type" value="Genomic_DNA"/>
</dbReference>
<feature type="chain" id="PRO_5019558444" evidence="2">
    <location>
        <begin position="22"/>
        <end position="202"/>
    </location>
</feature>
<accession>A0A422QKB6</accession>